<evidence type="ECO:0000313" key="1">
    <source>
        <dbReference type="EMBL" id="NYD39673.1"/>
    </source>
</evidence>
<dbReference type="AlphaFoldDB" id="A0A7Y9E1U2"/>
<protein>
    <submittedName>
        <fullName evidence="1">Uncharacterized protein</fullName>
    </submittedName>
</protein>
<dbReference type="Proteomes" id="UP000535890">
    <property type="component" value="Unassembled WGS sequence"/>
</dbReference>
<proteinExistence type="predicted"/>
<dbReference type="EMBL" id="JACCBN010000001">
    <property type="protein sequence ID" value="NYD39673.1"/>
    <property type="molecule type" value="Genomic_DNA"/>
</dbReference>
<organism evidence="1 2">
    <name type="scientific">Actinomycetospora corticicola</name>
    <dbReference type="NCBI Taxonomy" id="663602"/>
    <lineage>
        <taxon>Bacteria</taxon>
        <taxon>Bacillati</taxon>
        <taxon>Actinomycetota</taxon>
        <taxon>Actinomycetes</taxon>
        <taxon>Pseudonocardiales</taxon>
        <taxon>Pseudonocardiaceae</taxon>
        <taxon>Actinomycetospora</taxon>
    </lineage>
</organism>
<reference evidence="1 2" key="1">
    <citation type="submission" date="2020-07" db="EMBL/GenBank/DDBJ databases">
        <title>Sequencing the genomes of 1000 actinobacteria strains.</title>
        <authorList>
            <person name="Klenk H.-P."/>
        </authorList>
    </citation>
    <scope>NUCLEOTIDE SEQUENCE [LARGE SCALE GENOMIC DNA]</scope>
    <source>
        <strain evidence="1 2">DSM 45772</strain>
    </source>
</reference>
<dbReference type="RefSeq" id="WP_179796962.1">
    <property type="nucleotide sequence ID" value="NZ_BAABHP010000032.1"/>
</dbReference>
<sequence>MTIDRDPVSRAAGSAPAQRAIIQATETAAHVLITGDPASVTEDRTLLAALSHARAAAASGEDGTDGRAAAVIGVASAHVAAGSAEEAFLAIDQVRSLFPR</sequence>
<gene>
    <name evidence="1" type="ORF">BJ983_005775</name>
</gene>
<name>A0A7Y9E1U2_9PSEU</name>
<comment type="caution">
    <text evidence="1">The sequence shown here is derived from an EMBL/GenBank/DDBJ whole genome shotgun (WGS) entry which is preliminary data.</text>
</comment>
<evidence type="ECO:0000313" key="2">
    <source>
        <dbReference type="Proteomes" id="UP000535890"/>
    </source>
</evidence>
<accession>A0A7Y9E1U2</accession>
<keyword evidence="2" id="KW-1185">Reference proteome</keyword>